<sequence length="302" mass="33573">MALLLTIVFCVFLRVGFSCNVSCNCSKNGTTLGYYWKEYFGDIPHDAVKGGTDKNGNPTYIGQVYSKEYELLPATIYYGCLTATASAYNKRLEFAKNIKILCSHDQSTVSWVATKNEETPLLTNCHLVVGGSEVGQTLNIGRVNHNGRTVFRVLLARFFGTIPNDALPGSLDEEGDVTFIGQVYIKEHELLSGTLYRGCSKIYTSAHAFVLTPDKNIKALCTNKPYKFKWKVTRVRELHKLTNCHLVIGGSEVGLTVYIGRTFYNGITLVGKVFQDDASNAGLWIPGNNQRIDDFEVLTYNC</sequence>
<proteinExistence type="predicted"/>
<dbReference type="EMBL" id="JARPUR010000004">
    <property type="protein sequence ID" value="KAK4877867.1"/>
    <property type="molecule type" value="Genomic_DNA"/>
</dbReference>
<organism evidence="2 3">
    <name type="scientific">Aquatica leii</name>
    <dbReference type="NCBI Taxonomy" id="1421715"/>
    <lineage>
        <taxon>Eukaryota</taxon>
        <taxon>Metazoa</taxon>
        <taxon>Ecdysozoa</taxon>
        <taxon>Arthropoda</taxon>
        <taxon>Hexapoda</taxon>
        <taxon>Insecta</taxon>
        <taxon>Pterygota</taxon>
        <taxon>Neoptera</taxon>
        <taxon>Endopterygota</taxon>
        <taxon>Coleoptera</taxon>
        <taxon>Polyphaga</taxon>
        <taxon>Elateriformia</taxon>
        <taxon>Elateroidea</taxon>
        <taxon>Lampyridae</taxon>
        <taxon>Luciolinae</taxon>
        <taxon>Aquatica</taxon>
    </lineage>
</organism>
<comment type="caution">
    <text evidence="2">The sequence shown here is derived from an EMBL/GenBank/DDBJ whole genome shotgun (WGS) entry which is preliminary data.</text>
</comment>
<feature type="signal peptide" evidence="1">
    <location>
        <begin position="1"/>
        <end position="18"/>
    </location>
</feature>
<dbReference type="Pfam" id="PF11901">
    <property type="entry name" value="DM9"/>
    <property type="match status" value="2"/>
</dbReference>
<name>A0AAN7PWB4_9COLE</name>
<dbReference type="PANTHER" id="PTHR31649">
    <property type="entry name" value="AGAP009604-PA"/>
    <property type="match status" value="1"/>
</dbReference>
<protein>
    <submittedName>
        <fullName evidence="2">Uncharacterized protein</fullName>
    </submittedName>
</protein>
<dbReference type="InterPro" id="IPR006616">
    <property type="entry name" value="DM9_repeat"/>
</dbReference>
<reference evidence="3" key="1">
    <citation type="submission" date="2023-01" db="EMBL/GenBank/DDBJ databases">
        <title>Key to firefly adult light organ development and bioluminescence: homeobox transcription factors regulate luciferase expression and transportation to peroxisome.</title>
        <authorList>
            <person name="Fu X."/>
        </authorList>
    </citation>
    <scope>NUCLEOTIDE SEQUENCE [LARGE SCALE GENOMIC DNA]</scope>
</reference>
<evidence type="ECO:0000313" key="3">
    <source>
        <dbReference type="Proteomes" id="UP001353858"/>
    </source>
</evidence>
<evidence type="ECO:0000313" key="2">
    <source>
        <dbReference type="EMBL" id="KAK4877867.1"/>
    </source>
</evidence>
<accession>A0AAN7PWB4</accession>
<dbReference type="SMART" id="SM00696">
    <property type="entry name" value="DM9"/>
    <property type="match status" value="1"/>
</dbReference>
<evidence type="ECO:0000256" key="1">
    <source>
        <dbReference type="SAM" id="SignalP"/>
    </source>
</evidence>
<dbReference type="Proteomes" id="UP001353858">
    <property type="component" value="Unassembled WGS sequence"/>
</dbReference>
<dbReference type="AlphaFoldDB" id="A0AAN7PWB4"/>
<dbReference type="PANTHER" id="PTHR31649:SF10">
    <property type="entry name" value="IP19903P-RELATED"/>
    <property type="match status" value="1"/>
</dbReference>
<gene>
    <name evidence="2" type="ORF">RN001_010373</name>
</gene>
<keyword evidence="1" id="KW-0732">Signal</keyword>
<feature type="chain" id="PRO_5042971729" evidence="1">
    <location>
        <begin position="19"/>
        <end position="302"/>
    </location>
</feature>
<keyword evidence="3" id="KW-1185">Reference proteome</keyword>